<evidence type="ECO:0000256" key="2">
    <source>
        <dbReference type="SAM" id="MobiDB-lite"/>
    </source>
</evidence>
<dbReference type="EMBL" id="NAJO01000047">
    <property type="protein sequence ID" value="OQN98217.1"/>
    <property type="molecule type" value="Genomic_DNA"/>
</dbReference>
<accession>A0A1V8SGR2</accession>
<organism evidence="3 4">
    <name type="scientific">Cryoendolithus antarcticus</name>
    <dbReference type="NCBI Taxonomy" id="1507870"/>
    <lineage>
        <taxon>Eukaryota</taxon>
        <taxon>Fungi</taxon>
        <taxon>Dikarya</taxon>
        <taxon>Ascomycota</taxon>
        <taxon>Pezizomycotina</taxon>
        <taxon>Dothideomycetes</taxon>
        <taxon>Dothideomycetidae</taxon>
        <taxon>Cladosporiales</taxon>
        <taxon>Cladosporiaceae</taxon>
        <taxon>Cryoendolithus</taxon>
    </lineage>
</organism>
<evidence type="ECO:0000313" key="4">
    <source>
        <dbReference type="Proteomes" id="UP000192596"/>
    </source>
</evidence>
<comment type="caution">
    <text evidence="3">The sequence shown here is derived from an EMBL/GenBank/DDBJ whole genome shotgun (WGS) entry which is preliminary data.</text>
</comment>
<dbReference type="OrthoDB" id="8064436at2759"/>
<dbReference type="PANTHER" id="PTHR42067">
    <property type="entry name" value="YALI0C15378P"/>
    <property type="match status" value="1"/>
</dbReference>
<evidence type="ECO:0000256" key="1">
    <source>
        <dbReference type="SAM" id="Coils"/>
    </source>
</evidence>
<gene>
    <name evidence="3" type="ORF">B0A48_15493</name>
</gene>
<keyword evidence="4" id="KW-1185">Reference proteome</keyword>
<dbReference type="STRING" id="1507870.A0A1V8SGR2"/>
<proteinExistence type="predicted"/>
<dbReference type="InterPro" id="IPR014751">
    <property type="entry name" value="XRCC4-like_C"/>
</dbReference>
<reference evidence="4" key="1">
    <citation type="submission" date="2017-03" db="EMBL/GenBank/DDBJ databases">
        <title>Genomes of endolithic fungi from Antarctica.</title>
        <authorList>
            <person name="Coleine C."/>
            <person name="Masonjones S."/>
            <person name="Stajich J.E."/>
        </authorList>
    </citation>
    <scope>NUCLEOTIDE SEQUENCE [LARGE SCALE GENOMIC DNA]</scope>
    <source>
        <strain evidence="4">CCFEE 5527</strain>
    </source>
</reference>
<dbReference type="PANTHER" id="PTHR42067:SF1">
    <property type="entry name" value="MITOTIC APPARATUS PROTEIN P62"/>
    <property type="match status" value="1"/>
</dbReference>
<feature type="compositionally biased region" description="Acidic residues" evidence="2">
    <location>
        <begin position="327"/>
        <end position="337"/>
    </location>
</feature>
<evidence type="ECO:0000313" key="3">
    <source>
        <dbReference type="EMBL" id="OQN98217.1"/>
    </source>
</evidence>
<keyword evidence="1" id="KW-0175">Coiled coil</keyword>
<sequence>MAVTNILRVRRTDDPNAHLLLHITQTSATKPLDLKLVATEHEHLYHGTTRTSSLGPLQASTFDGDESEWRNILFQTLLPRDPSASGVKTEGIEIVAAISGAKCTLTIRRNIEKITQRLGSIILQQDDEREEISAFEWVDTALINSQTLSSQLAEAQKSISDQQAQVVKLTKQLDELVEAKREHEKMLVSKFVQLLNAKKGKVRDLLRVIGRQPGTAVAPPRGKRKAREDDEAMDVDDDAEDEVDGGEENGERGTPEGSTGDEGSDGEGQGLPLRGKGDFTSTGNGAIEEPEAEEDAVLPPRRELPFTRAAATSGEKAKATKIPVPTPDDDDDTDDEL</sequence>
<name>A0A1V8SGR2_9PEZI</name>
<dbReference type="SUPFAM" id="SSF58022">
    <property type="entry name" value="XRCC4, C-terminal oligomerization domain"/>
    <property type="match status" value="1"/>
</dbReference>
<dbReference type="InParanoid" id="A0A1V8SGR2"/>
<dbReference type="Proteomes" id="UP000192596">
    <property type="component" value="Unassembled WGS sequence"/>
</dbReference>
<protein>
    <submittedName>
        <fullName evidence="3">Uncharacterized protein</fullName>
    </submittedName>
</protein>
<dbReference type="Gene3D" id="1.20.5.370">
    <property type="match status" value="1"/>
</dbReference>
<feature type="coiled-coil region" evidence="1">
    <location>
        <begin position="145"/>
        <end position="186"/>
    </location>
</feature>
<feature type="compositionally biased region" description="Acidic residues" evidence="2">
    <location>
        <begin position="229"/>
        <end position="248"/>
    </location>
</feature>
<dbReference type="AlphaFoldDB" id="A0A1V8SGR2"/>
<feature type="region of interest" description="Disordered" evidence="2">
    <location>
        <begin position="213"/>
        <end position="337"/>
    </location>
</feature>